<keyword evidence="9 16" id="KW-0418">Kinase</keyword>
<feature type="transmembrane region" description="Helical" evidence="14">
    <location>
        <begin position="105"/>
        <end position="127"/>
    </location>
</feature>
<sequence>MKHAANLLPVDEKSTQLQFGYHVAISWNLVPDDIKSVFSSPPREFETFIKHYQNWWYFAPPETGYYLMRTTNNLGEQRYISLILDFKTRQSILESKTQLDPMVKIALWGLGAILTYSLLIYCLFIMLSKPISQLYKWASELSLEQQSNALPDFQYEELNALANILYTNMQSMNKALDREKEFLSYASHELRTPIATLKSDITLLDKISPSPTEKEREIRDRMFRSNHTIKGITETLLWMNREHQEPMPLVAIDVETLLKQTISELAHLLKDKNIIVTLETTESQQRLPEAPFIILITNIIRNAFQHTTSGYIHIEQNAEQIQITNNLTKDKNSTNIGFGLGLKLIRKIADRFNWTVIESQSETTKRITFKLPK</sequence>
<evidence type="ECO:0000256" key="9">
    <source>
        <dbReference type="ARBA" id="ARBA00022777"/>
    </source>
</evidence>
<evidence type="ECO:0000256" key="2">
    <source>
        <dbReference type="ARBA" id="ARBA00004651"/>
    </source>
</evidence>
<reference evidence="16" key="1">
    <citation type="submission" date="2022-12" db="EMBL/GenBank/DDBJ databases">
        <title>Marinomonas 15G1-11 sp. nov, isolated from marine algae.</title>
        <authorList>
            <person name="Butt M."/>
            <person name="Choi D.G."/>
            <person name="Kim J.M."/>
            <person name="Lee J.K."/>
            <person name="Baek J.H."/>
            <person name="Jeon C.O."/>
        </authorList>
    </citation>
    <scope>NUCLEOTIDE SEQUENCE</scope>
    <source>
        <strain evidence="16">15G1-11</strain>
    </source>
</reference>
<organism evidence="16 17">
    <name type="scientific">Marinomonas phaeophyticola</name>
    <dbReference type="NCBI Taxonomy" id="3004091"/>
    <lineage>
        <taxon>Bacteria</taxon>
        <taxon>Pseudomonadati</taxon>
        <taxon>Pseudomonadota</taxon>
        <taxon>Gammaproteobacteria</taxon>
        <taxon>Oceanospirillales</taxon>
        <taxon>Oceanospirillaceae</taxon>
        <taxon>Marinomonas</taxon>
    </lineage>
</organism>
<comment type="catalytic activity">
    <reaction evidence="1">
        <text>ATP + protein L-histidine = ADP + protein N-phospho-L-histidine.</text>
        <dbReference type="EC" id="2.7.13.3"/>
    </reaction>
</comment>
<gene>
    <name evidence="16" type="ORF">O1D97_19500</name>
</gene>
<keyword evidence="6" id="KW-0808">Transferase</keyword>
<dbReference type="CDD" id="cd00082">
    <property type="entry name" value="HisKA"/>
    <property type="match status" value="1"/>
</dbReference>
<protein>
    <recommendedName>
        <fullName evidence="3">histidine kinase</fullName>
        <ecNumber evidence="3">2.7.13.3</ecNumber>
    </recommendedName>
</protein>
<keyword evidence="8" id="KW-0547">Nucleotide-binding</keyword>
<dbReference type="GO" id="GO:0016301">
    <property type="term" value="F:kinase activity"/>
    <property type="evidence" value="ECO:0007669"/>
    <property type="project" value="UniProtKB-KW"/>
</dbReference>
<evidence type="ECO:0000256" key="1">
    <source>
        <dbReference type="ARBA" id="ARBA00000085"/>
    </source>
</evidence>
<dbReference type="Pfam" id="PF00512">
    <property type="entry name" value="HisKA"/>
    <property type="match status" value="1"/>
</dbReference>
<keyword evidence="11 14" id="KW-1133">Transmembrane helix</keyword>
<keyword evidence="4" id="KW-1003">Cell membrane</keyword>
<dbReference type="Gene3D" id="3.30.565.10">
    <property type="entry name" value="Histidine kinase-like ATPase, C-terminal domain"/>
    <property type="match status" value="1"/>
</dbReference>
<dbReference type="InterPro" id="IPR005467">
    <property type="entry name" value="His_kinase_dom"/>
</dbReference>
<dbReference type="SUPFAM" id="SSF55874">
    <property type="entry name" value="ATPase domain of HSP90 chaperone/DNA topoisomerase II/histidine kinase"/>
    <property type="match status" value="1"/>
</dbReference>
<evidence type="ECO:0000256" key="8">
    <source>
        <dbReference type="ARBA" id="ARBA00022741"/>
    </source>
</evidence>
<dbReference type="InterPro" id="IPR036890">
    <property type="entry name" value="HATPase_C_sf"/>
</dbReference>
<keyword evidence="12" id="KW-0902">Two-component regulatory system</keyword>
<dbReference type="PANTHER" id="PTHR45528">
    <property type="entry name" value="SENSOR HISTIDINE KINASE CPXA"/>
    <property type="match status" value="1"/>
</dbReference>
<evidence type="ECO:0000259" key="15">
    <source>
        <dbReference type="PROSITE" id="PS50109"/>
    </source>
</evidence>
<dbReference type="PROSITE" id="PS50109">
    <property type="entry name" value="HIS_KIN"/>
    <property type="match status" value="1"/>
</dbReference>
<proteinExistence type="predicted"/>
<name>A0ABT4JZD9_9GAMM</name>
<evidence type="ECO:0000313" key="17">
    <source>
        <dbReference type="Proteomes" id="UP001149719"/>
    </source>
</evidence>
<keyword evidence="17" id="KW-1185">Reference proteome</keyword>
<dbReference type="SUPFAM" id="SSF47384">
    <property type="entry name" value="Homodimeric domain of signal transducing histidine kinase"/>
    <property type="match status" value="1"/>
</dbReference>
<comment type="subcellular location">
    <subcellularLocation>
        <location evidence="2">Cell membrane</location>
        <topology evidence="2">Multi-pass membrane protein</topology>
    </subcellularLocation>
</comment>
<evidence type="ECO:0000256" key="13">
    <source>
        <dbReference type="ARBA" id="ARBA00023136"/>
    </source>
</evidence>
<dbReference type="InterPro" id="IPR050398">
    <property type="entry name" value="HssS/ArlS-like"/>
</dbReference>
<dbReference type="Gene3D" id="1.10.287.130">
    <property type="match status" value="1"/>
</dbReference>
<dbReference type="PANTHER" id="PTHR45528:SF1">
    <property type="entry name" value="SENSOR HISTIDINE KINASE CPXA"/>
    <property type="match status" value="1"/>
</dbReference>
<evidence type="ECO:0000256" key="5">
    <source>
        <dbReference type="ARBA" id="ARBA00022553"/>
    </source>
</evidence>
<dbReference type="InterPro" id="IPR003661">
    <property type="entry name" value="HisK_dim/P_dom"/>
</dbReference>
<dbReference type="EMBL" id="JAPUBN010000024">
    <property type="protein sequence ID" value="MCZ2723743.1"/>
    <property type="molecule type" value="Genomic_DNA"/>
</dbReference>
<keyword evidence="5" id="KW-0597">Phosphoprotein</keyword>
<evidence type="ECO:0000256" key="11">
    <source>
        <dbReference type="ARBA" id="ARBA00022989"/>
    </source>
</evidence>
<keyword evidence="7 14" id="KW-0812">Transmembrane</keyword>
<accession>A0ABT4JZD9</accession>
<dbReference type="SMART" id="SM00388">
    <property type="entry name" value="HisKA"/>
    <property type="match status" value="1"/>
</dbReference>
<keyword evidence="10" id="KW-0067">ATP-binding</keyword>
<evidence type="ECO:0000256" key="14">
    <source>
        <dbReference type="SAM" id="Phobius"/>
    </source>
</evidence>
<evidence type="ECO:0000256" key="6">
    <source>
        <dbReference type="ARBA" id="ARBA00022679"/>
    </source>
</evidence>
<evidence type="ECO:0000313" key="16">
    <source>
        <dbReference type="EMBL" id="MCZ2723743.1"/>
    </source>
</evidence>
<evidence type="ECO:0000256" key="10">
    <source>
        <dbReference type="ARBA" id="ARBA00022840"/>
    </source>
</evidence>
<keyword evidence="13 14" id="KW-0472">Membrane</keyword>
<dbReference type="InterPro" id="IPR036097">
    <property type="entry name" value="HisK_dim/P_sf"/>
</dbReference>
<evidence type="ECO:0000256" key="3">
    <source>
        <dbReference type="ARBA" id="ARBA00012438"/>
    </source>
</evidence>
<dbReference type="Proteomes" id="UP001149719">
    <property type="component" value="Unassembled WGS sequence"/>
</dbReference>
<comment type="caution">
    <text evidence="16">The sequence shown here is derived from an EMBL/GenBank/DDBJ whole genome shotgun (WGS) entry which is preliminary data.</text>
</comment>
<evidence type="ECO:0000256" key="7">
    <source>
        <dbReference type="ARBA" id="ARBA00022692"/>
    </source>
</evidence>
<evidence type="ECO:0000256" key="12">
    <source>
        <dbReference type="ARBA" id="ARBA00023012"/>
    </source>
</evidence>
<feature type="domain" description="Histidine kinase" evidence="15">
    <location>
        <begin position="185"/>
        <end position="373"/>
    </location>
</feature>
<dbReference type="EC" id="2.7.13.3" evidence="3"/>
<dbReference type="RefSeq" id="WP_269127890.1">
    <property type="nucleotide sequence ID" value="NZ_JAPUBN010000024.1"/>
</dbReference>
<evidence type="ECO:0000256" key="4">
    <source>
        <dbReference type="ARBA" id="ARBA00022475"/>
    </source>
</evidence>